<feature type="transmembrane region" description="Helical" evidence="2">
    <location>
        <begin position="243"/>
        <end position="264"/>
    </location>
</feature>
<evidence type="ECO:0000313" key="4">
    <source>
        <dbReference type="Proteomes" id="UP000245474"/>
    </source>
</evidence>
<comment type="caution">
    <text evidence="3">The sequence shown here is derived from an EMBL/GenBank/DDBJ whole genome shotgun (WGS) entry which is preliminary data.</text>
</comment>
<keyword evidence="2" id="KW-0812">Transmembrane</keyword>
<protein>
    <submittedName>
        <fullName evidence="3">Uncharacterized protein</fullName>
    </submittedName>
</protein>
<gene>
    <name evidence="3" type="ORF">DEM34_07025</name>
</gene>
<keyword evidence="4" id="KW-1185">Reference proteome</keyword>
<evidence type="ECO:0000256" key="1">
    <source>
        <dbReference type="SAM" id="MobiDB-lite"/>
    </source>
</evidence>
<feature type="transmembrane region" description="Helical" evidence="2">
    <location>
        <begin position="284"/>
        <end position="304"/>
    </location>
</feature>
<proteinExistence type="predicted"/>
<dbReference type="Proteomes" id="UP000245474">
    <property type="component" value="Unassembled WGS sequence"/>
</dbReference>
<dbReference type="AlphaFoldDB" id="A0A2U2N4A0"/>
<dbReference type="RefSeq" id="WP_109677634.1">
    <property type="nucleotide sequence ID" value="NZ_CP086615.1"/>
</dbReference>
<feature type="transmembrane region" description="Helical" evidence="2">
    <location>
        <begin position="325"/>
        <end position="348"/>
    </location>
</feature>
<reference evidence="3 4" key="1">
    <citation type="submission" date="2018-05" db="EMBL/GenBank/DDBJ databases">
        <title>Spiribacter halobius sp. nov., a moderately halophilic bacterium isolated from marine solar saltern.</title>
        <authorList>
            <person name="Zheng W.-S."/>
            <person name="Lu D.-C."/>
            <person name="Du Z.-J."/>
        </authorList>
    </citation>
    <scope>NUCLEOTIDE SEQUENCE [LARGE SCALE GENOMIC DNA]</scope>
    <source>
        <strain evidence="3 4">E85</strain>
    </source>
</reference>
<name>A0A2U2N4A0_9GAMM</name>
<dbReference type="EMBL" id="QFFI01000008">
    <property type="protein sequence ID" value="PWG63940.1"/>
    <property type="molecule type" value="Genomic_DNA"/>
</dbReference>
<feature type="region of interest" description="Disordered" evidence="1">
    <location>
        <begin position="459"/>
        <end position="489"/>
    </location>
</feature>
<feature type="transmembrane region" description="Helical" evidence="2">
    <location>
        <begin position="368"/>
        <end position="397"/>
    </location>
</feature>
<feature type="transmembrane region" description="Helical" evidence="2">
    <location>
        <begin position="12"/>
        <end position="30"/>
    </location>
</feature>
<dbReference type="OrthoDB" id="5411175at2"/>
<sequence length="489" mass="53439">MLSLFGASGPFAVIAFLLGVLALVAVLYLARLPNLRLLRTGAVALTALLRRTRRRLSAARLHTRRRLRAAIIAEARQREVHRAEIERRQLSMLVDRDLAALPALQRRIRDELQQVDEDYHASVETPPDPPRWLEAVESVAALRGHDDPSVARVLEEMHATLDRSCHETLRQHRQASQRRQRLLGGMRGRLQRLEVLFVRLERTVGRLAQRARRLDRRLDQLERIQRLATTPVRRLAGQASVRLVAAGLGLAVILGAGYVEFHLLRRPLEELGQAGGIVPGPFPFRDQIVLAVLASLALLGWLGLETTGHTRLLPGLAAGDSRLSRITLITLGTLMALLLASIAGLAWTRDYLLAQDLAVDTLLGGGEVSLPVSVAVAPALAQSVISVVFGLLLTLLAVPLETLLRDGRLALQGIWLGILEAALTLVDLLALLVVHGARLLIAVYDVIVFLPLALERRQRQAPAVPSRDRSGDAAEEPAGARQTGEQGAG</sequence>
<organism evidence="3 4">
    <name type="scientific">Sediminicurvatus halobius</name>
    <dbReference type="NCBI Taxonomy" id="2182432"/>
    <lineage>
        <taxon>Bacteria</taxon>
        <taxon>Pseudomonadati</taxon>
        <taxon>Pseudomonadota</taxon>
        <taxon>Gammaproteobacteria</taxon>
        <taxon>Chromatiales</taxon>
        <taxon>Ectothiorhodospiraceae</taxon>
        <taxon>Sediminicurvatus</taxon>
    </lineage>
</organism>
<accession>A0A2U2N4A0</accession>
<keyword evidence="2" id="KW-1133">Transmembrane helix</keyword>
<evidence type="ECO:0000256" key="2">
    <source>
        <dbReference type="SAM" id="Phobius"/>
    </source>
</evidence>
<keyword evidence="2" id="KW-0472">Membrane</keyword>
<evidence type="ECO:0000313" key="3">
    <source>
        <dbReference type="EMBL" id="PWG63940.1"/>
    </source>
</evidence>
<feature type="transmembrane region" description="Helical" evidence="2">
    <location>
        <begin position="409"/>
        <end position="431"/>
    </location>
</feature>